<keyword evidence="1" id="KW-0812">Transmembrane</keyword>
<feature type="transmembrane region" description="Helical" evidence="1">
    <location>
        <begin position="16"/>
        <end position="38"/>
    </location>
</feature>
<evidence type="ECO:0000313" key="3">
    <source>
        <dbReference type="Proteomes" id="UP000622547"/>
    </source>
</evidence>
<feature type="transmembrane region" description="Helical" evidence="1">
    <location>
        <begin position="85"/>
        <end position="108"/>
    </location>
</feature>
<dbReference type="EMBL" id="BOOP01000031">
    <property type="protein sequence ID" value="GII41266.1"/>
    <property type="molecule type" value="Genomic_DNA"/>
</dbReference>
<gene>
    <name evidence="2" type="ORF">Pph01_62690</name>
</gene>
<keyword evidence="1" id="KW-0472">Membrane</keyword>
<evidence type="ECO:0000256" key="1">
    <source>
        <dbReference type="SAM" id="Phobius"/>
    </source>
</evidence>
<reference evidence="2 3" key="1">
    <citation type="submission" date="2021-01" db="EMBL/GenBank/DDBJ databases">
        <title>Whole genome shotgun sequence of Planotetraspora phitsanulokensis NBRC 104273.</title>
        <authorList>
            <person name="Komaki H."/>
            <person name="Tamura T."/>
        </authorList>
    </citation>
    <scope>NUCLEOTIDE SEQUENCE [LARGE SCALE GENOMIC DNA]</scope>
    <source>
        <strain evidence="2 3">NBRC 104273</strain>
    </source>
</reference>
<keyword evidence="1" id="KW-1133">Transmembrane helix</keyword>
<feature type="transmembrane region" description="Helical" evidence="1">
    <location>
        <begin position="44"/>
        <end position="65"/>
    </location>
</feature>
<dbReference type="AlphaFoldDB" id="A0A8J3UDD2"/>
<evidence type="ECO:0000313" key="2">
    <source>
        <dbReference type="EMBL" id="GII41266.1"/>
    </source>
</evidence>
<dbReference type="RefSeq" id="WP_204076737.1">
    <property type="nucleotide sequence ID" value="NZ_BAABHI010000012.1"/>
</dbReference>
<dbReference type="Proteomes" id="UP000622547">
    <property type="component" value="Unassembled WGS sequence"/>
</dbReference>
<accession>A0A8J3UDD2</accession>
<organism evidence="2 3">
    <name type="scientific">Planotetraspora phitsanulokensis</name>
    <dbReference type="NCBI Taxonomy" id="575192"/>
    <lineage>
        <taxon>Bacteria</taxon>
        <taxon>Bacillati</taxon>
        <taxon>Actinomycetota</taxon>
        <taxon>Actinomycetes</taxon>
        <taxon>Streptosporangiales</taxon>
        <taxon>Streptosporangiaceae</taxon>
        <taxon>Planotetraspora</taxon>
    </lineage>
</organism>
<proteinExistence type="predicted"/>
<protein>
    <submittedName>
        <fullName evidence="2">Uncharacterized protein</fullName>
    </submittedName>
</protein>
<keyword evidence="3" id="KW-1185">Reference proteome</keyword>
<name>A0A8J3UDD2_9ACTN</name>
<comment type="caution">
    <text evidence="2">The sequence shown here is derived from an EMBL/GenBank/DDBJ whole genome shotgun (WGS) entry which is preliminary data.</text>
</comment>
<sequence>MAQRSFWEATGRSADLLQVISVLLGLGNAVVSVLLTAGGTGPDAVAVTTTGAMLVTGIVLLWAGVQSRLDSYRAFAPDRGRRATICLRLGTLLLLLALLAAGILAWGAHREPGRATPVTSTSGQTR</sequence>